<accession>I8TDL9</accession>
<evidence type="ECO:0000313" key="2">
    <source>
        <dbReference type="Proteomes" id="UP000003704"/>
    </source>
</evidence>
<keyword evidence="2" id="KW-1185">Reference proteome</keyword>
<reference evidence="1 2" key="1">
    <citation type="journal article" date="2012" name="J. Bacteriol.">
        <title>Genome Sequence of n-Alkane-Degrading Hydrocarboniphaga effusa Strain AP103T (ATCC BAA-332T).</title>
        <authorList>
            <person name="Chang H.K."/>
            <person name="Zylstra G.J."/>
            <person name="Chae J.C."/>
        </authorList>
    </citation>
    <scope>NUCLEOTIDE SEQUENCE [LARGE SCALE GENOMIC DNA]</scope>
    <source>
        <strain evidence="1 2">AP103</strain>
    </source>
</reference>
<name>I8TDL9_9GAMM</name>
<dbReference type="EMBL" id="AKGD01000001">
    <property type="protein sequence ID" value="EIT71803.1"/>
    <property type="molecule type" value="Genomic_DNA"/>
</dbReference>
<sequence length="53" mass="5424">MTARVGARNGAAAMVGKWSEIDRASVRIRAASGLSVGVPEPIVDRAPHLAAPS</sequence>
<dbReference type="STRING" id="1172194.WQQ_19400"/>
<organism evidence="1 2">
    <name type="scientific">Hydrocarboniphaga effusa AP103</name>
    <dbReference type="NCBI Taxonomy" id="1172194"/>
    <lineage>
        <taxon>Bacteria</taxon>
        <taxon>Pseudomonadati</taxon>
        <taxon>Pseudomonadota</taxon>
        <taxon>Gammaproteobacteria</taxon>
        <taxon>Nevskiales</taxon>
        <taxon>Nevskiaceae</taxon>
        <taxon>Hydrocarboniphaga</taxon>
    </lineage>
</organism>
<dbReference type="Proteomes" id="UP000003704">
    <property type="component" value="Unassembled WGS sequence"/>
</dbReference>
<evidence type="ECO:0000313" key="1">
    <source>
        <dbReference type="EMBL" id="EIT71803.1"/>
    </source>
</evidence>
<comment type="caution">
    <text evidence="1">The sequence shown here is derived from an EMBL/GenBank/DDBJ whole genome shotgun (WGS) entry which is preliminary data.</text>
</comment>
<proteinExistence type="predicted"/>
<dbReference type="AlphaFoldDB" id="I8TDL9"/>
<protein>
    <submittedName>
        <fullName evidence="1">Uncharacterized protein</fullName>
    </submittedName>
</protein>
<gene>
    <name evidence="1" type="ORF">WQQ_19400</name>
</gene>